<keyword evidence="7" id="KW-0406">Ion transport</keyword>
<feature type="transmembrane region" description="Helical" evidence="11">
    <location>
        <begin position="112"/>
        <end position="134"/>
    </location>
</feature>
<feature type="compositionally biased region" description="Gly residues" evidence="10">
    <location>
        <begin position="423"/>
        <end position="434"/>
    </location>
</feature>
<feature type="transmembrane region" description="Helical" evidence="11">
    <location>
        <begin position="300"/>
        <end position="324"/>
    </location>
</feature>
<evidence type="ECO:0000259" key="12">
    <source>
        <dbReference type="Pfam" id="PF00999"/>
    </source>
</evidence>
<feature type="compositionally biased region" description="Basic residues" evidence="10">
    <location>
        <begin position="517"/>
        <end position="526"/>
    </location>
</feature>
<keyword evidence="3" id="KW-1003">Cell membrane</keyword>
<evidence type="ECO:0000256" key="9">
    <source>
        <dbReference type="ARBA" id="ARBA00023201"/>
    </source>
</evidence>
<evidence type="ECO:0000313" key="14">
    <source>
        <dbReference type="Proteomes" id="UP000619788"/>
    </source>
</evidence>
<dbReference type="Pfam" id="PF00999">
    <property type="entry name" value="Na_H_Exchanger"/>
    <property type="match status" value="1"/>
</dbReference>
<dbReference type="Proteomes" id="UP000619788">
    <property type="component" value="Unassembled WGS sequence"/>
</dbReference>
<feature type="domain" description="Cation/H+ exchanger transmembrane" evidence="12">
    <location>
        <begin position="16"/>
        <end position="395"/>
    </location>
</feature>
<evidence type="ECO:0000256" key="5">
    <source>
        <dbReference type="ARBA" id="ARBA00022989"/>
    </source>
</evidence>
<evidence type="ECO:0000256" key="10">
    <source>
        <dbReference type="SAM" id="MobiDB-lite"/>
    </source>
</evidence>
<protein>
    <recommendedName>
        <fullName evidence="12">Cation/H+ exchanger transmembrane domain-containing protein</fullName>
    </recommendedName>
</protein>
<evidence type="ECO:0000256" key="7">
    <source>
        <dbReference type="ARBA" id="ARBA00023065"/>
    </source>
</evidence>
<dbReference type="GO" id="GO:0015386">
    <property type="term" value="F:potassium:proton antiporter activity"/>
    <property type="evidence" value="ECO:0007669"/>
    <property type="project" value="TreeGrafter"/>
</dbReference>
<keyword evidence="5 11" id="KW-1133">Transmembrane helix</keyword>
<feature type="transmembrane region" description="Helical" evidence="11">
    <location>
        <begin position="182"/>
        <end position="199"/>
    </location>
</feature>
<keyword evidence="4 11" id="KW-0812">Transmembrane</keyword>
<evidence type="ECO:0000256" key="3">
    <source>
        <dbReference type="ARBA" id="ARBA00022475"/>
    </source>
</evidence>
<dbReference type="PANTHER" id="PTHR10110">
    <property type="entry name" value="SODIUM/HYDROGEN EXCHANGER"/>
    <property type="match status" value="1"/>
</dbReference>
<feature type="transmembrane region" description="Helical" evidence="11">
    <location>
        <begin position="345"/>
        <end position="365"/>
    </location>
</feature>
<evidence type="ECO:0000256" key="1">
    <source>
        <dbReference type="ARBA" id="ARBA00004651"/>
    </source>
</evidence>
<evidence type="ECO:0000256" key="2">
    <source>
        <dbReference type="ARBA" id="ARBA00022448"/>
    </source>
</evidence>
<keyword evidence="2" id="KW-0813">Transport</keyword>
<feature type="compositionally biased region" description="Basic residues" evidence="10">
    <location>
        <begin position="408"/>
        <end position="421"/>
    </location>
</feature>
<keyword evidence="8 11" id="KW-0472">Membrane</keyword>
<evidence type="ECO:0000256" key="6">
    <source>
        <dbReference type="ARBA" id="ARBA00023053"/>
    </source>
</evidence>
<comment type="subcellular location">
    <subcellularLocation>
        <location evidence="1">Cell membrane</location>
        <topology evidence="1">Multi-pass membrane protein</topology>
    </subcellularLocation>
</comment>
<comment type="caution">
    <text evidence="13">The sequence shown here is derived from an EMBL/GenBank/DDBJ whole genome shotgun (WGS) entry which is preliminary data.</text>
</comment>
<dbReference type="InterPro" id="IPR018422">
    <property type="entry name" value="Cation/H_exchanger_CPA1"/>
</dbReference>
<feature type="compositionally biased region" description="Basic residues" evidence="10">
    <location>
        <begin position="435"/>
        <end position="444"/>
    </location>
</feature>
<feature type="region of interest" description="Disordered" evidence="10">
    <location>
        <begin position="404"/>
        <end position="535"/>
    </location>
</feature>
<evidence type="ECO:0000313" key="13">
    <source>
        <dbReference type="EMBL" id="GIH92600.1"/>
    </source>
</evidence>
<accession>A0A8J3WKH7</accession>
<feature type="transmembrane region" description="Helical" evidence="11">
    <location>
        <begin position="155"/>
        <end position="176"/>
    </location>
</feature>
<gene>
    <name evidence="13" type="ORF">Psi01_32300</name>
</gene>
<organism evidence="13 14">
    <name type="scientific">Planobispora siamensis</name>
    <dbReference type="NCBI Taxonomy" id="936338"/>
    <lineage>
        <taxon>Bacteria</taxon>
        <taxon>Bacillati</taxon>
        <taxon>Actinomycetota</taxon>
        <taxon>Actinomycetes</taxon>
        <taxon>Streptosporangiales</taxon>
        <taxon>Streptosporangiaceae</taxon>
        <taxon>Planobispora</taxon>
    </lineage>
</organism>
<dbReference type="EMBL" id="BOOJ01000028">
    <property type="protein sequence ID" value="GIH92600.1"/>
    <property type="molecule type" value="Genomic_DNA"/>
</dbReference>
<dbReference type="GO" id="GO:0098719">
    <property type="term" value="P:sodium ion import across plasma membrane"/>
    <property type="evidence" value="ECO:0007669"/>
    <property type="project" value="TreeGrafter"/>
</dbReference>
<keyword evidence="6" id="KW-0915">Sodium</keyword>
<dbReference type="RefSeq" id="WP_239127750.1">
    <property type="nucleotide sequence ID" value="NZ_BOOJ01000028.1"/>
</dbReference>
<feature type="transmembrane region" description="Helical" evidence="11">
    <location>
        <begin position="234"/>
        <end position="250"/>
    </location>
</feature>
<dbReference type="PANTHER" id="PTHR10110:SF86">
    <property type="entry name" value="SODIUM_HYDROGEN EXCHANGER 7"/>
    <property type="match status" value="1"/>
</dbReference>
<feature type="transmembrane region" description="Helical" evidence="11">
    <location>
        <begin position="83"/>
        <end position="106"/>
    </location>
</feature>
<feature type="transmembrane region" description="Helical" evidence="11">
    <location>
        <begin position="54"/>
        <end position="71"/>
    </location>
</feature>
<feature type="transmembrane region" description="Helical" evidence="11">
    <location>
        <begin position="270"/>
        <end position="288"/>
    </location>
</feature>
<evidence type="ECO:0000256" key="4">
    <source>
        <dbReference type="ARBA" id="ARBA00022692"/>
    </source>
</evidence>
<feature type="transmembrane region" description="Helical" evidence="11">
    <location>
        <begin position="211"/>
        <end position="228"/>
    </location>
</feature>
<feature type="transmembrane region" description="Helical" evidence="11">
    <location>
        <begin position="30"/>
        <end position="48"/>
    </location>
</feature>
<dbReference type="InterPro" id="IPR006153">
    <property type="entry name" value="Cation/H_exchanger_TM"/>
</dbReference>
<feature type="transmembrane region" description="Helical" evidence="11">
    <location>
        <begin position="6"/>
        <end position="23"/>
    </location>
</feature>
<keyword evidence="9" id="KW-0739">Sodium transport</keyword>
<dbReference type="Gene3D" id="6.10.140.1330">
    <property type="match status" value="1"/>
</dbReference>
<proteinExistence type="predicted"/>
<evidence type="ECO:0000256" key="11">
    <source>
        <dbReference type="SAM" id="Phobius"/>
    </source>
</evidence>
<keyword evidence="14" id="KW-1185">Reference proteome</keyword>
<reference evidence="13 14" key="1">
    <citation type="submission" date="2021-01" db="EMBL/GenBank/DDBJ databases">
        <title>Whole genome shotgun sequence of Planobispora siamensis NBRC 107568.</title>
        <authorList>
            <person name="Komaki H."/>
            <person name="Tamura T."/>
        </authorList>
    </citation>
    <scope>NUCLEOTIDE SEQUENCE [LARGE SCALE GENOMIC DNA]</scope>
    <source>
        <strain evidence="13 14">NBRC 107568</strain>
    </source>
</reference>
<dbReference type="AlphaFoldDB" id="A0A8J3WKH7"/>
<feature type="transmembrane region" description="Helical" evidence="11">
    <location>
        <begin position="377"/>
        <end position="397"/>
    </location>
</feature>
<dbReference type="GO" id="GO:0051453">
    <property type="term" value="P:regulation of intracellular pH"/>
    <property type="evidence" value="ECO:0007669"/>
    <property type="project" value="TreeGrafter"/>
</dbReference>
<dbReference type="GO" id="GO:0015385">
    <property type="term" value="F:sodium:proton antiporter activity"/>
    <property type="evidence" value="ECO:0007669"/>
    <property type="project" value="InterPro"/>
</dbReference>
<dbReference type="GO" id="GO:0005886">
    <property type="term" value="C:plasma membrane"/>
    <property type="evidence" value="ECO:0007669"/>
    <property type="project" value="UniProtKB-SubCell"/>
</dbReference>
<name>A0A8J3WKH7_9ACTN</name>
<evidence type="ECO:0000256" key="8">
    <source>
        <dbReference type="ARBA" id="ARBA00023136"/>
    </source>
</evidence>
<sequence length="555" mass="59040">MDQATAVQLLVVPVIAIAVAALARRRGWPAPLLLVVAGLVLSPLMPAYELDPEIVLLVLLPPLLYSAAIDSSYMRLKTVLRPVILLSVGLVLFSTLVIGWVTHLLLPDLHPAAAFALGAIVAPPDAVAAVAVARRLGLPRKVVTILVGESLFNDATALTAYRVAVAAAVGSGITWVGAVGQFVYAAAGGVVIGVVLAWLLSRMLRMIRDALVENTILLLVPFAVYLAAEAVHASGVVSVVIVGLVVGHRLPRSGFGTRLLSDAIWRVMDFFLESVVFALIGLQMWPIVTALDWSEPWKPLGMALAVFAVALLVRIVWVPPATYLPRLLSARVRRREPEPPPWQNVVIVSWAGMRGVVSLAAAFALPPDLPGRETLVFLTFTVVIGTLLVQGPVVPLADPAAAGLHRAGGLRRQPRRGRRPAGGRLGGPGPAGRTGGRRRRRRPPGGRGAAQAAGRAPYAHRLGAPGRRHRVRGGGDAQRRLPAAAPGDAGGRARGPGPDARRAPHRRRGAPPDHERARLRRGHPRPRLTGLPIAGCPLRSADETADSVEMWKFQF</sequence>